<keyword evidence="2" id="KW-0328">Glycosyltransferase</keyword>
<dbReference type="RefSeq" id="WP_081404038.1">
    <property type="nucleotide sequence ID" value="NZ_CM125920.1"/>
</dbReference>
<dbReference type="CDD" id="cd02526">
    <property type="entry name" value="GT2_RfbF_like"/>
    <property type="match status" value="1"/>
</dbReference>
<dbReference type="PANTHER" id="PTHR43179:SF12">
    <property type="entry name" value="GALACTOFURANOSYLTRANSFERASE GLFT2"/>
    <property type="match status" value="1"/>
</dbReference>
<dbReference type="SUPFAM" id="SSF53448">
    <property type="entry name" value="Nucleotide-diphospho-sugar transferases"/>
    <property type="match status" value="1"/>
</dbReference>
<sequence>MNIACIIVSFNPDISRLLMLVNDITNQGAKPILIDNDSRDFEIFSKDIPENIYVLKLPSNMGIAHAQNVGIEYAKKIKSEYVFLFDQDSRIPADFIKNMVSEYQELELEDKELGILGPRLYNDYYDFYYKANVKGDWGGNIKVDVRNILHPLKVNFLIASGSLMRIVLFDKVGLLKDNYFIDSVDTEFCFRTISCNYAVYMSGRNFMFHNVGDKTLKIFKWDISIHSALRRYFMLRNYIFMLNESYVSKRVVFGFLIRYLIVQSLIFIKVDNRKEYFKYFFKAIVDGLIGKGGKP</sequence>
<dbReference type="NCBIfam" id="TIGR01556">
    <property type="entry name" value="rhamnosyltran"/>
    <property type="match status" value="1"/>
</dbReference>
<proteinExistence type="inferred from homology"/>
<protein>
    <submittedName>
        <fullName evidence="5">Gtr188</fullName>
    </submittedName>
</protein>
<dbReference type="AlphaFoldDB" id="A0A481WWG5"/>
<dbReference type="EMBL" id="MK388214">
    <property type="protein sequence ID" value="QBK17818.1"/>
    <property type="molecule type" value="Genomic_DNA"/>
</dbReference>
<evidence type="ECO:0000259" key="4">
    <source>
        <dbReference type="Pfam" id="PF00535"/>
    </source>
</evidence>
<evidence type="ECO:0000256" key="1">
    <source>
        <dbReference type="ARBA" id="ARBA00006739"/>
    </source>
</evidence>
<dbReference type="Gene3D" id="3.90.550.10">
    <property type="entry name" value="Spore Coat Polysaccharide Biosynthesis Protein SpsA, Chain A"/>
    <property type="match status" value="1"/>
</dbReference>
<evidence type="ECO:0000313" key="5">
    <source>
        <dbReference type="EMBL" id="QBK17818.1"/>
    </source>
</evidence>
<accession>A0A481WWG5</accession>
<dbReference type="GO" id="GO:0016757">
    <property type="term" value="F:glycosyltransferase activity"/>
    <property type="evidence" value="ECO:0007669"/>
    <property type="project" value="UniProtKB-KW"/>
</dbReference>
<dbReference type="InterPro" id="IPR006446">
    <property type="entry name" value="RhaTrfase"/>
</dbReference>
<evidence type="ECO:0000256" key="3">
    <source>
        <dbReference type="ARBA" id="ARBA00022679"/>
    </source>
</evidence>
<comment type="similarity">
    <text evidence="1">Belongs to the glycosyltransferase 2 family.</text>
</comment>
<feature type="domain" description="Glycosyltransferase 2-like" evidence="4">
    <location>
        <begin position="6"/>
        <end position="107"/>
    </location>
</feature>
<gene>
    <name evidence="5" type="primary">gtr188</name>
</gene>
<keyword evidence="3" id="KW-0808">Transferase</keyword>
<organism evidence="5">
    <name type="scientific">Acinetobacter baumannii</name>
    <dbReference type="NCBI Taxonomy" id="470"/>
    <lineage>
        <taxon>Bacteria</taxon>
        <taxon>Pseudomonadati</taxon>
        <taxon>Pseudomonadota</taxon>
        <taxon>Gammaproteobacteria</taxon>
        <taxon>Moraxellales</taxon>
        <taxon>Moraxellaceae</taxon>
        <taxon>Acinetobacter</taxon>
        <taxon>Acinetobacter calcoaceticus/baumannii complex</taxon>
    </lineage>
</organism>
<dbReference type="InterPro" id="IPR029044">
    <property type="entry name" value="Nucleotide-diphossugar_trans"/>
</dbReference>
<evidence type="ECO:0000256" key="2">
    <source>
        <dbReference type="ARBA" id="ARBA00022676"/>
    </source>
</evidence>
<name>A0A481WWG5_ACIBA</name>
<dbReference type="InterPro" id="IPR001173">
    <property type="entry name" value="Glyco_trans_2-like"/>
</dbReference>
<reference evidence="5" key="1">
    <citation type="journal article" date="2019" name="Microb. Genom.">
        <title>Genomic epidemiology of severe community-onset Acinetobacter baumannii infection.</title>
        <authorList>
            <person name="Meumann E.M."/>
            <person name="Anstey N.M."/>
            <person name="Currie B.J."/>
            <person name="Piera K.A."/>
            <person name="Kenyon J.J."/>
            <person name="Hall R.M."/>
            <person name="Davis J.S."/>
            <person name="Sarovich D.S."/>
        </authorList>
    </citation>
    <scope>NUCLEOTIDE SEQUENCE</scope>
    <source>
        <strain evidence="5">MSHR_89</strain>
    </source>
</reference>
<dbReference type="PANTHER" id="PTHR43179">
    <property type="entry name" value="RHAMNOSYLTRANSFERASE WBBL"/>
    <property type="match status" value="1"/>
</dbReference>
<dbReference type="Pfam" id="PF00535">
    <property type="entry name" value="Glycos_transf_2"/>
    <property type="match status" value="1"/>
</dbReference>